<evidence type="ECO:0000256" key="1">
    <source>
        <dbReference type="SAM" id="MobiDB-lite"/>
    </source>
</evidence>
<gene>
    <name evidence="2" type="ORF">PCOR1329_LOCUS68240</name>
</gene>
<evidence type="ECO:0000313" key="2">
    <source>
        <dbReference type="EMBL" id="CAK0887056.1"/>
    </source>
</evidence>
<feature type="compositionally biased region" description="Low complexity" evidence="1">
    <location>
        <begin position="22"/>
        <end position="31"/>
    </location>
</feature>
<evidence type="ECO:0000313" key="3">
    <source>
        <dbReference type="Proteomes" id="UP001189429"/>
    </source>
</evidence>
<dbReference type="Proteomes" id="UP001189429">
    <property type="component" value="Unassembled WGS sequence"/>
</dbReference>
<feature type="region of interest" description="Disordered" evidence="1">
    <location>
        <begin position="1"/>
        <end position="78"/>
    </location>
</feature>
<reference evidence="2" key="1">
    <citation type="submission" date="2023-10" db="EMBL/GenBank/DDBJ databases">
        <authorList>
            <person name="Chen Y."/>
            <person name="Shah S."/>
            <person name="Dougan E. K."/>
            <person name="Thang M."/>
            <person name="Chan C."/>
        </authorList>
    </citation>
    <scope>NUCLEOTIDE SEQUENCE [LARGE SCALE GENOMIC DNA]</scope>
</reference>
<organism evidence="2 3">
    <name type="scientific">Prorocentrum cordatum</name>
    <dbReference type="NCBI Taxonomy" id="2364126"/>
    <lineage>
        <taxon>Eukaryota</taxon>
        <taxon>Sar</taxon>
        <taxon>Alveolata</taxon>
        <taxon>Dinophyceae</taxon>
        <taxon>Prorocentrales</taxon>
        <taxon>Prorocentraceae</taxon>
        <taxon>Prorocentrum</taxon>
    </lineage>
</organism>
<sequence length="113" mass="12392">ADSQGPRGGRDAPSSRARRAARGQPGTPAARASRRRRRRVLLEGNTRRKTCTNMTPRGRARGGAGEGAQRRCKKSTRTSENLALRKRLLVEKVRVRSGIFEYSCCRGTGPTEG</sequence>
<proteinExistence type="predicted"/>
<keyword evidence="3" id="KW-1185">Reference proteome</keyword>
<comment type="caution">
    <text evidence="2">The sequence shown here is derived from an EMBL/GenBank/DDBJ whole genome shotgun (WGS) entry which is preliminary data.</text>
</comment>
<protein>
    <submittedName>
        <fullName evidence="2">Uncharacterized protein</fullName>
    </submittedName>
</protein>
<feature type="non-terminal residue" evidence="2">
    <location>
        <position position="1"/>
    </location>
</feature>
<name>A0ABN9WKF7_9DINO</name>
<dbReference type="EMBL" id="CAUYUJ010018891">
    <property type="protein sequence ID" value="CAK0887056.1"/>
    <property type="molecule type" value="Genomic_DNA"/>
</dbReference>
<accession>A0ABN9WKF7</accession>